<evidence type="ECO:0000313" key="2">
    <source>
        <dbReference type="EMBL" id="KAF4977288.1"/>
    </source>
</evidence>
<comment type="caution">
    <text evidence="2">The sequence shown here is derived from an EMBL/GenBank/DDBJ whole genome shotgun (WGS) entry which is preliminary data.</text>
</comment>
<dbReference type="EMBL" id="JABEYC010000448">
    <property type="protein sequence ID" value="KAF4977288.1"/>
    <property type="molecule type" value="Genomic_DNA"/>
</dbReference>
<organism evidence="2 3">
    <name type="scientific">Fusarium zealandicum</name>
    <dbReference type="NCBI Taxonomy" id="1053134"/>
    <lineage>
        <taxon>Eukaryota</taxon>
        <taxon>Fungi</taxon>
        <taxon>Dikarya</taxon>
        <taxon>Ascomycota</taxon>
        <taxon>Pezizomycotina</taxon>
        <taxon>Sordariomycetes</taxon>
        <taxon>Hypocreomycetidae</taxon>
        <taxon>Hypocreales</taxon>
        <taxon>Nectriaceae</taxon>
        <taxon>Fusarium</taxon>
        <taxon>Fusarium staphyleae species complex</taxon>
    </lineage>
</organism>
<evidence type="ECO:0000313" key="3">
    <source>
        <dbReference type="Proteomes" id="UP000635477"/>
    </source>
</evidence>
<reference evidence="2" key="1">
    <citation type="journal article" date="2020" name="BMC Genomics">
        <title>Correction to: Identification and distribution of gene clusters required for synthesis of sphingolipid metabolism inhibitors in diverse species of the filamentous fungus Fusarium.</title>
        <authorList>
            <person name="Kim H.S."/>
            <person name="Lohmar J.M."/>
            <person name="Busman M."/>
            <person name="Brown D.W."/>
            <person name="Naumann T.A."/>
            <person name="Divon H.H."/>
            <person name="Lysoe E."/>
            <person name="Uhlig S."/>
            <person name="Proctor R.H."/>
        </authorList>
    </citation>
    <scope>NUCLEOTIDE SEQUENCE</scope>
    <source>
        <strain evidence="2">NRRL 22465</strain>
    </source>
</reference>
<dbReference type="OrthoDB" id="3886018at2759"/>
<proteinExistence type="predicted"/>
<dbReference type="PROSITE" id="PS50181">
    <property type="entry name" value="FBOX"/>
    <property type="match status" value="1"/>
</dbReference>
<gene>
    <name evidence="2" type="ORF">FZEAL_6176</name>
</gene>
<evidence type="ECO:0000259" key="1">
    <source>
        <dbReference type="PROSITE" id="PS50181"/>
    </source>
</evidence>
<reference evidence="2" key="2">
    <citation type="submission" date="2020-05" db="EMBL/GenBank/DDBJ databases">
        <authorList>
            <person name="Kim H.-S."/>
            <person name="Proctor R.H."/>
            <person name="Brown D.W."/>
        </authorList>
    </citation>
    <scope>NUCLEOTIDE SEQUENCE</scope>
    <source>
        <strain evidence="2">NRRL 22465</strain>
    </source>
</reference>
<dbReference type="Proteomes" id="UP000635477">
    <property type="component" value="Unassembled WGS sequence"/>
</dbReference>
<keyword evidence="3" id="KW-1185">Reference proteome</keyword>
<dbReference type="InterPro" id="IPR001810">
    <property type="entry name" value="F-box_dom"/>
</dbReference>
<accession>A0A8H4UIT9</accession>
<name>A0A8H4UIT9_9HYPO</name>
<dbReference type="AlphaFoldDB" id="A0A8H4UIT9"/>
<feature type="domain" description="F-box" evidence="1">
    <location>
        <begin position="2"/>
        <end position="47"/>
    </location>
</feature>
<protein>
    <recommendedName>
        <fullName evidence="1">F-box domain-containing protein</fullName>
    </recommendedName>
</protein>
<sequence length="449" mass="51292">MSFSLDRCPAQLIECIVELLDLPDIRSLRLSCRDLAAKSSQYRFRTYFRSKHIDLTGDAVREFAKAVQAGGLQSLVQDLYLTGIANEDRVSRRFLYFAPPQNTLNPLIQAFDDLAKLSKDGSLASLTLRATVVRDNARLLPRDARSASWWSSGPSRILWHCTVLTFETTLRALAASKLRIKRLNIFNDPDMQQCSLACEQLSEIDWSDPRLVRALAALESLSLSISDRAIRFDRHENEYCDYDAYRCDSALLAKIRAKFEDERNFAGLAKLLGQCPQLEDFELHYLEIYHEVPINLPKMMILQNVIKLDTLPALKRCRLAGISTNGAELLEFLKLARPRELSLETVRLHELHELHRDIMRPILDYCTGKAAGISRLHFDYIKVLGDDDESVVEFHGHGAEKSYEDAGICQTLVREGDRVRYPLACSLHRLTKLDNEYSSYQLREYGSPY</sequence>